<dbReference type="Pfam" id="PF00106">
    <property type="entry name" value="adh_short"/>
    <property type="match status" value="2"/>
</dbReference>
<evidence type="ECO:0000256" key="2">
    <source>
        <dbReference type="ARBA" id="ARBA00023002"/>
    </source>
</evidence>
<dbReference type="PANTHER" id="PTHR42901">
    <property type="entry name" value="ALCOHOL DEHYDROGENASE"/>
    <property type="match status" value="1"/>
</dbReference>
<dbReference type="InterPro" id="IPR036291">
    <property type="entry name" value="NAD(P)-bd_dom_sf"/>
</dbReference>
<dbReference type="AlphaFoldDB" id="A0A9P4NQ03"/>
<gene>
    <name evidence="3" type="ORF">EJ08DRAFT_671147</name>
</gene>
<organism evidence="3 4">
    <name type="scientific">Tothia fuscella</name>
    <dbReference type="NCBI Taxonomy" id="1048955"/>
    <lineage>
        <taxon>Eukaryota</taxon>
        <taxon>Fungi</taxon>
        <taxon>Dikarya</taxon>
        <taxon>Ascomycota</taxon>
        <taxon>Pezizomycotina</taxon>
        <taxon>Dothideomycetes</taxon>
        <taxon>Pleosporomycetidae</taxon>
        <taxon>Venturiales</taxon>
        <taxon>Cylindrosympodiaceae</taxon>
        <taxon>Tothia</taxon>
    </lineage>
</organism>
<dbReference type="OrthoDB" id="1933717at2759"/>
<comment type="similarity">
    <text evidence="1">Belongs to the short-chain dehydrogenases/reductases (SDR) family.</text>
</comment>
<evidence type="ECO:0000313" key="4">
    <source>
        <dbReference type="Proteomes" id="UP000800235"/>
    </source>
</evidence>
<keyword evidence="2" id="KW-0560">Oxidoreductase</keyword>
<dbReference type="PRINTS" id="PR00081">
    <property type="entry name" value="GDHRDH"/>
</dbReference>
<name>A0A9P4NQ03_9PEZI</name>
<proteinExistence type="inferred from homology"/>
<comment type="caution">
    <text evidence="3">The sequence shown here is derived from an EMBL/GenBank/DDBJ whole genome shotgun (WGS) entry which is preliminary data.</text>
</comment>
<protein>
    <submittedName>
        <fullName evidence="3">NADP(+)-dependent dehydrogenase</fullName>
    </submittedName>
</protein>
<keyword evidence="4" id="KW-1185">Reference proteome</keyword>
<sequence>MKAPYPSPVQEWHNDTYPAIDPTRPELSAKGKKIIVTGGGNGIGRGVVEAFAIAGADHVAISGRRETVLVETKKYIESKYATKISIHVADVTDDAAMKKAAAEIGTWDADVSEWWKAFEINVKGALITTQAFIPTAGKGAVVVATSAGVVSLPGEFVSNTSAYAISKLALNKFIEVLATVAKDVSFTTIHPGIVKTDLAAKSEIEGVANDTVELPSHYTVWVSSPGAAFLRNKFTWCNWDVDELKAKAKSIEESNIFTTNIEGWPFSPEKL</sequence>
<evidence type="ECO:0000313" key="3">
    <source>
        <dbReference type="EMBL" id="KAF2429191.1"/>
    </source>
</evidence>
<dbReference type="EMBL" id="MU007049">
    <property type="protein sequence ID" value="KAF2429191.1"/>
    <property type="molecule type" value="Genomic_DNA"/>
</dbReference>
<dbReference type="GO" id="GO:0016491">
    <property type="term" value="F:oxidoreductase activity"/>
    <property type="evidence" value="ECO:0007669"/>
    <property type="project" value="UniProtKB-KW"/>
</dbReference>
<dbReference type="Proteomes" id="UP000800235">
    <property type="component" value="Unassembled WGS sequence"/>
</dbReference>
<dbReference type="SUPFAM" id="SSF51735">
    <property type="entry name" value="NAD(P)-binding Rossmann-fold domains"/>
    <property type="match status" value="1"/>
</dbReference>
<dbReference type="Gene3D" id="3.40.50.720">
    <property type="entry name" value="NAD(P)-binding Rossmann-like Domain"/>
    <property type="match status" value="2"/>
</dbReference>
<dbReference type="PANTHER" id="PTHR42901:SF1">
    <property type="entry name" value="ALCOHOL DEHYDROGENASE"/>
    <property type="match status" value="1"/>
</dbReference>
<accession>A0A9P4NQ03</accession>
<reference evidence="3" key="1">
    <citation type="journal article" date="2020" name="Stud. Mycol.">
        <title>101 Dothideomycetes genomes: a test case for predicting lifestyles and emergence of pathogens.</title>
        <authorList>
            <person name="Haridas S."/>
            <person name="Albert R."/>
            <person name="Binder M."/>
            <person name="Bloem J."/>
            <person name="Labutti K."/>
            <person name="Salamov A."/>
            <person name="Andreopoulos B."/>
            <person name="Baker S."/>
            <person name="Barry K."/>
            <person name="Bills G."/>
            <person name="Bluhm B."/>
            <person name="Cannon C."/>
            <person name="Castanera R."/>
            <person name="Culley D."/>
            <person name="Daum C."/>
            <person name="Ezra D."/>
            <person name="Gonzalez J."/>
            <person name="Henrissat B."/>
            <person name="Kuo A."/>
            <person name="Liang C."/>
            <person name="Lipzen A."/>
            <person name="Lutzoni F."/>
            <person name="Magnuson J."/>
            <person name="Mondo S."/>
            <person name="Nolan M."/>
            <person name="Ohm R."/>
            <person name="Pangilinan J."/>
            <person name="Park H.-J."/>
            <person name="Ramirez L."/>
            <person name="Alfaro M."/>
            <person name="Sun H."/>
            <person name="Tritt A."/>
            <person name="Yoshinaga Y."/>
            <person name="Zwiers L.-H."/>
            <person name="Turgeon B."/>
            <person name="Goodwin S."/>
            <person name="Spatafora J."/>
            <person name="Crous P."/>
            <person name="Grigoriev I."/>
        </authorList>
    </citation>
    <scope>NUCLEOTIDE SEQUENCE</scope>
    <source>
        <strain evidence="3">CBS 130266</strain>
    </source>
</reference>
<dbReference type="InterPro" id="IPR002347">
    <property type="entry name" value="SDR_fam"/>
</dbReference>
<evidence type="ECO:0000256" key="1">
    <source>
        <dbReference type="ARBA" id="ARBA00006484"/>
    </source>
</evidence>